<comment type="caution">
    <text evidence="1">The sequence shown here is derived from an EMBL/GenBank/DDBJ whole genome shotgun (WGS) entry which is preliminary data.</text>
</comment>
<sequence length="49" mass="5383">MLLTKADTALTHANLLNAFPGKSSSVPESAFESDCTYFAYRRNEQNKSG</sequence>
<protein>
    <submittedName>
        <fullName evidence="1">Uncharacterized protein</fullName>
    </submittedName>
</protein>
<gene>
    <name evidence="1" type="ORF">KR51_00036420</name>
</gene>
<keyword evidence="2" id="KW-1185">Reference proteome</keyword>
<dbReference type="STRING" id="582515.KR51_00036420"/>
<evidence type="ECO:0000313" key="2">
    <source>
        <dbReference type="Proteomes" id="UP000016960"/>
    </source>
</evidence>
<dbReference type="AlphaFoldDB" id="U5DJJ5"/>
<dbReference type="EMBL" id="ASSJ01000085">
    <property type="protein sequence ID" value="ERN39860.1"/>
    <property type="molecule type" value="Genomic_DNA"/>
</dbReference>
<dbReference type="Proteomes" id="UP000016960">
    <property type="component" value="Unassembled WGS sequence"/>
</dbReference>
<organism evidence="1 2">
    <name type="scientific">Rubidibacter lacunae KORDI 51-2</name>
    <dbReference type="NCBI Taxonomy" id="582515"/>
    <lineage>
        <taxon>Bacteria</taxon>
        <taxon>Bacillati</taxon>
        <taxon>Cyanobacteriota</taxon>
        <taxon>Cyanophyceae</taxon>
        <taxon>Oscillatoriophycideae</taxon>
        <taxon>Chroococcales</taxon>
        <taxon>Aphanothecaceae</taxon>
        <taxon>Rubidibacter</taxon>
    </lineage>
</organism>
<proteinExistence type="predicted"/>
<dbReference type="InParanoid" id="U5DJJ5"/>
<name>U5DJJ5_9CHRO</name>
<reference evidence="1 2" key="1">
    <citation type="submission" date="2013-05" db="EMBL/GenBank/DDBJ databases">
        <title>Draft genome sequence of Rubidibacter lacunae KORDI 51-2.</title>
        <authorList>
            <person name="Choi D.H."/>
            <person name="Noh J.H."/>
            <person name="Kwon K.-K."/>
            <person name="Lee J.-H."/>
            <person name="Ryu J.-Y."/>
        </authorList>
    </citation>
    <scope>NUCLEOTIDE SEQUENCE [LARGE SCALE GENOMIC DNA]</scope>
    <source>
        <strain evidence="1 2">KORDI 51-2</strain>
    </source>
</reference>
<evidence type="ECO:0000313" key="1">
    <source>
        <dbReference type="EMBL" id="ERN39860.1"/>
    </source>
</evidence>
<accession>U5DJJ5</accession>